<name>A0A3D9IT49_9BACL</name>
<dbReference type="EMBL" id="QRDZ01000024">
    <property type="protein sequence ID" value="RED64286.1"/>
    <property type="molecule type" value="Genomic_DNA"/>
</dbReference>
<feature type="compositionally biased region" description="Basic and acidic residues" evidence="1">
    <location>
        <begin position="93"/>
        <end position="102"/>
    </location>
</feature>
<dbReference type="OrthoDB" id="2660342at2"/>
<feature type="region of interest" description="Disordered" evidence="1">
    <location>
        <begin position="33"/>
        <end position="102"/>
    </location>
</feature>
<dbReference type="Proteomes" id="UP000256977">
    <property type="component" value="Unassembled WGS sequence"/>
</dbReference>
<feature type="compositionally biased region" description="Basic and acidic residues" evidence="1">
    <location>
        <begin position="58"/>
        <end position="68"/>
    </location>
</feature>
<organism evidence="2 3">
    <name type="scientific">Cohnella phaseoli</name>
    <dbReference type="NCBI Taxonomy" id="456490"/>
    <lineage>
        <taxon>Bacteria</taxon>
        <taxon>Bacillati</taxon>
        <taxon>Bacillota</taxon>
        <taxon>Bacilli</taxon>
        <taxon>Bacillales</taxon>
        <taxon>Paenibacillaceae</taxon>
        <taxon>Cohnella</taxon>
    </lineage>
</organism>
<evidence type="ECO:0000256" key="1">
    <source>
        <dbReference type="SAM" id="MobiDB-lite"/>
    </source>
</evidence>
<protein>
    <submittedName>
        <fullName evidence="2">Uncharacterized protein</fullName>
    </submittedName>
</protein>
<dbReference type="RefSeq" id="WP_116063524.1">
    <property type="nucleotide sequence ID" value="NZ_QRDZ01000024.1"/>
</dbReference>
<proteinExistence type="predicted"/>
<dbReference type="AlphaFoldDB" id="A0A3D9IT49"/>
<keyword evidence="3" id="KW-1185">Reference proteome</keyword>
<reference evidence="2 3" key="1">
    <citation type="submission" date="2018-07" db="EMBL/GenBank/DDBJ databases">
        <title>Genomic Encyclopedia of Type Strains, Phase III (KMG-III): the genomes of soil and plant-associated and newly described type strains.</title>
        <authorList>
            <person name="Whitman W."/>
        </authorList>
    </citation>
    <scope>NUCLEOTIDE SEQUENCE [LARGE SCALE GENOMIC DNA]</scope>
    <source>
        <strain evidence="2 3">CECT 7287</strain>
    </source>
</reference>
<sequence length="131" mass="14341">MRRDFFRLLILAGILGFAVLYGMELSSKGIENVKGPWETEGATVEQPVGDEDWTLPVKEPRQGEKSREQSTPSSAANEGQAEGEDGAQSGIPRADREPIVDRMSGRTAEVLHDLSRNGIRMVVSLFDKVLG</sequence>
<gene>
    <name evidence="2" type="ORF">DFP98_12499</name>
</gene>
<evidence type="ECO:0000313" key="2">
    <source>
        <dbReference type="EMBL" id="RED64286.1"/>
    </source>
</evidence>
<evidence type="ECO:0000313" key="3">
    <source>
        <dbReference type="Proteomes" id="UP000256977"/>
    </source>
</evidence>
<comment type="caution">
    <text evidence="2">The sequence shown here is derived from an EMBL/GenBank/DDBJ whole genome shotgun (WGS) entry which is preliminary data.</text>
</comment>
<accession>A0A3D9IT49</accession>